<keyword evidence="1" id="KW-1133">Transmembrane helix</keyword>
<name>A0A7U4DPQ1_DESPD</name>
<dbReference type="EMBL" id="CP002364">
    <property type="protein sequence ID" value="ADW18292.1"/>
    <property type="molecule type" value="Genomic_DNA"/>
</dbReference>
<evidence type="ECO:0000256" key="1">
    <source>
        <dbReference type="SAM" id="Phobius"/>
    </source>
</evidence>
<feature type="transmembrane region" description="Helical" evidence="1">
    <location>
        <begin position="7"/>
        <end position="27"/>
    </location>
</feature>
<evidence type="ECO:0000313" key="2">
    <source>
        <dbReference type="EMBL" id="ADW18292.1"/>
    </source>
</evidence>
<dbReference type="Proteomes" id="UP000006365">
    <property type="component" value="Chromosome"/>
</dbReference>
<dbReference type="AlphaFoldDB" id="A0A7U4DPQ1"/>
<proteinExistence type="predicted"/>
<keyword evidence="1" id="KW-0812">Transmembrane</keyword>
<protein>
    <recommendedName>
        <fullName evidence="4">DUF2177 domain-containing protein</fullName>
    </recommendedName>
</protein>
<evidence type="ECO:0000313" key="3">
    <source>
        <dbReference type="Proteomes" id="UP000006365"/>
    </source>
</evidence>
<keyword evidence="1" id="KW-0472">Membrane</keyword>
<gene>
    <name evidence="2" type="ordered locus">Despr_2147</name>
</gene>
<dbReference type="InterPro" id="IPR018687">
    <property type="entry name" value="DUF2177_membr"/>
</dbReference>
<feature type="transmembrane region" description="Helical" evidence="1">
    <location>
        <begin position="75"/>
        <end position="93"/>
    </location>
</feature>
<dbReference type="RefSeq" id="WP_015724831.1">
    <property type="nucleotide sequence ID" value="NC_014972.1"/>
</dbReference>
<dbReference type="KEGG" id="dpr:Despr_2147"/>
<keyword evidence="3" id="KW-1185">Reference proteome</keyword>
<dbReference type="Pfam" id="PF09945">
    <property type="entry name" value="DUF2177"/>
    <property type="match status" value="1"/>
</dbReference>
<sequence>MNGSLWLKLYLLTVPVFFAIDMLWLGVVARNFYKQQLHALLSPQVNWPAALLFYGFYIAGILFFAVRPALEAHSLAKACLLGALFGFFTYGTYDLTNLATLRDWPLLVTVVDMAWGTILCTLVSGAAYLIGLRLAT</sequence>
<feature type="transmembrane region" description="Helical" evidence="1">
    <location>
        <begin position="113"/>
        <end position="135"/>
    </location>
</feature>
<evidence type="ECO:0008006" key="4">
    <source>
        <dbReference type="Google" id="ProtNLM"/>
    </source>
</evidence>
<feature type="transmembrane region" description="Helical" evidence="1">
    <location>
        <begin position="47"/>
        <end position="66"/>
    </location>
</feature>
<accession>A0A7U4DPQ1</accession>
<reference evidence="2 3" key="1">
    <citation type="journal article" date="2011" name="Stand. Genomic Sci.">
        <title>Complete genome sequence of Desulfobulbus propionicus type strain (1pr3).</title>
        <authorList>
            <person name="Pagani I."/>
            <person name="Lapidus A."/>
            <person name="Nolan M."/>
            <person name="Lucas S."/>
            <person name="Hammon N."/>
            <person name="Deshpande S."/>
            <person name="Cheng J.F."/>
            <person name="Chertkov O."/>
            <person name="Davenport K."/>
            <person name="Tapia R."/>
            <person name="Han C."/>
            <person name="Goodwin L."/>
            <person name="Pitluck S."/>
            <person name="Liolios K."/>
            <person name="Mavromatis K."/>
            <person name="Ivanova N."/>
            <person name="Mikhailova N."/>
            <person name="Pati A."/>
            <person name="Chen A."/>
            <person name="Palaniappan K."/>
            <person name="Land M."/>
            <person name="Hauser L."/>
            <person name="Chang Y.J."/>
            <person name="Jeffries C.D."/>
            <person name="Detter J.C."/>
            <person name="Brambilla E."/>
            <person name="Kannan K.P."/>
            <person name="Djao O.D."/>
            <person name="Rohde M."/>
            <person name="Pukall R."/>
            <person name="Spring S."/>
            <person name="Goker M."/>
            <person name="Sikorski J."/>
            <person name="Woyke T."/>
            <person name="Bristow J."/>
            <person name="Eisen J.A."/>
            <person name="Markowitz V."/>
            <person name="Hugenholtz P."/>
            <person name="Kyrpides N.C."/>
            <person name="Klenk H.P."/>
        </authorList>
    </citation>
    <scope>NUCLEOTIDE SEQUENCE [LARGE SCALE GENOMIC DNA]</scope>
    <source>
        <strain evidence="3">ATCC 33891 / DSM 2032 / 1pr3</strain>
    </source>
</reference>
<organism evidence="2 3">
    <name type="scientific">Desulfobulbus propionicus (strain ATCC 33891 / DSM 2032 / VKM B-1956 / 1pr3)</name>
    <dbReference type="NCBI Taxonomy" id="577650"/>
    <lineage>
        <taxon>Bacteria</taxon>
        <taxon>Pseudomonadati</taxon>
        <taxon>Thermodesulfobacteriota</taxon>
        <taxon>Desulfobulbia</taxon>
        <taxon>Desulfobulbales</taxon>
        <taxon>Desulfobulbaceae</taxon>
        <taxon>Desulfobulbus</taxon>
    </lineage>
</organism>